<sequence>MGDACRKCARKDISERYQLARPGSYHIKCTALGAIFQKLLQGRLDLDDYNQPGEHAYAYADSEGRLTYEGMRINFNVPVSDEDLPQDPVSYIENHQTLSPRTEGPSAQLSFNREEQLAPAGSDLDHRRHRYTRTSRSPSPRRSETHQSHLGSTARLRSRTPPNLQQPPSRHSQSTLHSTEDERPTVLRGRTPHPLTSQPRTSTNTGQLRATTSSSVYSPRNPLTLKDLLMYRYGVQLDTANTQSQAVAVQLGERELLRLMGHVKEALPQEISTNSRLF</sequence>
<accession>A0ACB8TLR9</accession>
<name>A0ACB8TLR9_9APHY</name>
<dbReference type="Proteomes" id="UP001055072">
    <property type="component" value="Unassembled WGS sequence"/>
</dbReference>
<reference evidence="1" key="1">
    <citation type="journal article" date="2021" name="Environ. Microbiol.">
        <title>Gene family expansions and transcriptome signatures uncover fungal adaptations to wood decay.</title>
        <authorList>
            <person name="Hage H."/>
            <person name="Miyauchi S."/>
            <person name="Viragh M."/>
            <person name="Drula E."/>
            <person name="Min B."/>
            <person name="Chaduli D."/>
            <person name="Navarro D."/>
            <person name="Favel A."/>
            <person name="Norest M."/>
            <person name="Lesage-Meessen L."/>
            <person name="Balint B."/>
            <person name="Merenyi Z."/>
            <person name="de Eugenio L."/>
            <person name="Morin E."/>
            <person name="Martinez A.T."/>
            <person name="Baldrian P."/>
            <person name="Stursova M."/>
            <person name="Martinez M.J."/>
            <person name="Novotny C."/>
            <person name="Magnuson J.K."/>
            <person name="Spatafora J.W."/>
            <person name="Maurice S."/>
            <person name="Pangilinan J."/>
            <person name="Andreopoulos W."/>
            <person name="LaButti K."/>
            <person name="Hundley H."/>
            <person name="Na H."/>
            <person name="Kuo A."/>
            <person name="Barry K."/>
            <person name="Lipzen A."/>
            <person name="Henrissat B."/>
            <person name="Riley R."/>
            <person name="Ahrendt S."/>
            <person name="Nagy L.G."/>
            <person name="Grigoriev I.V."/>
            <person name="Martin F."/>
            <person name="Rosso M.N."/>
        </authorList>
    </citation>
    <scope>NUCLEOTIDE SEQUENCE</scope>
    <source>
        <strain evidence="1">CBS 384.51</strain>
    </source>
</reference>
<dbReference type="EMBL" id="MU275058">
    <property type="protein sequence ID" value="KAI0082951.1"/>
    <property type="molecule type" value="Genomic_DNA"/>
</dbReference>
<keyword evidence="2" id="KW-1185">Reference proteome</keyword>
<comment type="caution">
    <text evidence="1">The sequence shown here is derived from an EMBL/GenBank/DDBJ whole genome shotgun (WGS) entry which is preliminary data.</text>
</comment>
<feature type="non-terminal residue" evidence="1">
    <location>
        <position position="278"/>
    </location>
</feature>
<evidence type="ECO:0000313" key="2">
    <source>
        <dbReference type="Proteomes" id="UP001055072"/>
    </source>
</evidence>
<proteinExistence type="predicted"/>
<organism evidence="1 2">
    <name type="scientific">Irpex rosettiformis</name>
    <dbReference type="NCBI Taxonomy" id="378272"/>
    <lineage>
        <taxon>Eukaryota</taxon>
        <taxon>Fungi</taxon>
        <taxon>Dikarya</taxon>
        <taxon>Basidiomycota</taxon>
        <taxon>Agaricomycotina</taxon>
        <taxon>Agaricomycetes</taxon>
        <taxon>Polyporales</taxon>
        <taxon>Irpicaceae</taxon>
        <taxon>Irpex</taxon>
    </lineage>
</organism>
<protein>
    <submittedName>
        <fullName evidence="1">Uncharacterized protein</fullName>
    </submittedName>
</protein>
<gene>
    <name evidence="1" type="ORF">BDY19DRAFT_999038</name>
</gene>
<evidence type="ECO:0000313" key="1">
    <source>
        <dbReference type="EMBL" id="KAI0082951.1"/>
    </source>
</evidence>